<sequence length="153" mass="17539">MIAKKVSAVILGALILLGVIYIVFGAGGETIKNKYTFVGKSDHWEASYKINAKEKFYERNGRGQYDSEYEDQFKLIFKGTDKEMAEIEEFHYKYQSPAGSSDSTMTFEEPRTNKVFSSGAFHQGNAIPREYHIIEVLVRWDGNEESFELKVQE</sequence>
<proteinExistence type="predicted"/>
<dbReference type="RefSeq" id="WP_379494724.1">
    <property type="nucleotide sequence ID" value="NZ_JBHSAO010000001.1"/>
</dbReference>
<evidence type="ECO:0000313" key="2">
    <source>
        <dbReference type="Proteomes" id="UP001595772"/>
    </source>
</evidence>
<dbReference type="Proteomes" id="UP001595772">
    <property type="component" value="Unassembled WGS sequence"/>
</dbReference>
<accession>A0ABV8GTS0</accession>
<gene>
    <name evidence="1" type="ORF">ACFOUV_00075</name>
</gene>
<evidence type="ECO:0000313" key="1">
    <source>
        <dbReference type="EMBL" id="MFC4022206.1"/>
    </source>
</evidence>
<organism evidence="1 2">
    <name type="scientific">Oceanobacillus longus</name>
    <dbReference type="NCBI Taxonomy" id="930120"/>
    <lineage>
        <taxon>Bacteria</taxon>
        <taxon>Bacillati</taxon>
        <taxon>Bacillota</taxon>
        <taxon>Bacilli</taxon>
        <taxon>Bacillales</taxon>
        <taxon>Bacillaceae</taxon>
        <taxon>Oceanobacillus</taxon>
    </lineage>
</organism>
<comment type="caution">
    <text evidence="1">The sequence shown here is derived from an EMBL/GenBank/DDBJ whole genome shotgun (WGS) entry which is preliminary data.</text>
</comment>
<reference evidence="2" key="1">
    <citation type="journal article" date="2019" name="Int. J. Syst. Evol. Microbiol.">
        <title>The Global Catalogue of Microorganisms (GCM) 10K type strain sequencing project: providing services to taxonomists for standard genome sequencing and annotation.</title>
        <authorList>
            <consortium name="The Broad Institute Genomics Platform"/>
            <consortium name="The Broad Institute Genome Sequencing Center for Infectious Disease"/>
            <person name="Wu L."/>
            <person name="Ma J."/>
        </authorList>
    </citation>
    <scope>NUCLEOTIDE SEQUENCE [LARGE SCALE GENOMIC DNA]</scope>
    <source>
        <strain evidence="2">IBRC-M 10703</strain>
    </source>
</reference>
<protein>
    <submittedName>
        <fullName evidence="1">Uncharacterized protein</fullName>
    </submittedName>
</protein>
<keyword evidence="2" id="KW-1185">Reference proteome</keyword>
<dbReference type="EMBL" id="JBHSAO010000001">
    <property type="protein sequence ID" value="MFC4022206.1"/>
    <property type="molecule type" value="Genomic_DNA"/>
</dbReference>
<name>A0ABV8GTS0_9BACI</name>